<accession>A0ACD5BFF2</accession>
<dbReference type="Proteomes" id="UP001456344">
    <property type="component" value="Chromosome"/>
</dbReference>
<name>A0ACD5BFF2_9PSEU</name>
<evidence type="ECO:0000313" key="1">
    <source>
        <dbReference type="EMBL" id="WYW17999.1"/>
    </source>
</evidence>
<reference evidence="1" key="1">
    <citation type="submission" date="2023-10" db="EMBL/GenBank/DDBJ databases">
        <title>Whole genome sequencing of actinobacterial strain Amycolatopsis sp. (BCA-696) identifies the underlying plant growth-promoting genes.</title>
        <authorList>
            <person name="Gandham P."/>
            <person name="Vadla N."/>
            <person name="Saji A."/>
            <person name="Srinivas V."/>
            <person name="Ruperao P."/>
            <person name="Selvanayagam S."/>
            <person name="Saxena R.K."/>
            <person name="Rathore A."/>
            <person name="Gopalakrishnan S."/>
            <person name="Thakur V."/>
        </authorList>
    </citation>
    <scope>NUCLEOTIDE SEQUENCE</scope>
    <source>
        <strain evidence="1">BCA-696</strain>
    </source>
</reference>
<keyword evidence="2" id="KW-1185">Reference proteome</keyword>
<dbReference type="EMBL" id="CP150484">
    <property type="protein sequence ID" value="WYW17999.1"/>
    <property type="molecule type" value="Genomic_DNA"/>
</dbReference>
<proteinExistence type="predicted"/>
<organism evidence="1 2">
    <name type="scientific">Amycolatopsis coloradensis</name>
    <dbReference type="NCBI Taxonomy" id="76021"/>
    <lineage>
        <taxon>Bacteria</taxon>
        <taxon>Bacillati</taxon>
        <taxon>Actinomycetota</taxon>
        <taxon>Actinomycetes</taxon>
        <taxon>Pseudonocardiales</taxon>
        <taxon>Pseudonocardiaceae</taxon>
        <taxon>Amycolatopsis</taxon>
    </lineage>
</organism>
<gene>
    <name evidence="1" type="ORF">LCL61_20865</name>
</gene>
<protein>
    <submittedName>
        <fullName evidence="1">Indolepyruvate ferredoxin oxidoreductase family protein</fullName>
    </submittedName>
</protein>
<sequence length="1149" mass="122983">MEQFTLEDRYLREDGTVYLSGVQALVRMLFDRVRHDRAAGASPAVFVSGYEGSPLAGYDLELGRRSVLLEKHDVVHRPGLNEELAATAVMGSQLTASVGSSRGGVTGFWYGKAPGLDRATDALRHANLAGTDPAGGAVALVGDDPNAKSSSVPCASELALADLAMPVFFPSDSQDVLDFGLHAVELSRASGLWSSMKLVANVADAASTAHVRPRWTAPELAMPAYRHKPSSRLLGTTLMALERSLYTERLPLAVEYVRASGVNRIVQEGPADRIGIVTAGKSYLDLMQALRLLGLDADALSRHGIRILKLGVIHPLEPSIVRRFADGLSEIVVVEEKRSFVESAIKEVLYGTASAPAVYGKTGPGGRTLCTELGELDPDAIARVLAARLSDHHEIPSVTAWRQRRRRERISVPLLTRTPYFCSGCPHNSSTKVPEGTVVGGGIGCHAMALFMEPEQVGDVVGLTQMGGEGAQWLGMEPFVDASHFVQNIGDGTFTHSGSLAVRAAVAAGVNITYKILYNATVAMTGGQDAVGGLSVDRLASLLLVEGVAKVVITSDEPKRLRGLRLPDGVEVRHRDEVLSTQEELARVPGVTVLIHDQECAAEKRRKRRRGKLDTPAAKVVINERVCEGCGDCGEKSNCLSVQPVSTEFGRKTAIHQSSCNVDYSCLAGDCPSFMTVVPTGRKHRARLAEITAAELPEPETSGTDFTVRITGVGGTGVVTVAQILATAAVIEGKQVRTLDQTGLAQKGGAVVSDLKITAEPAPLAPKLATGECDLYLACDVLVGADPANLTVTDPARTIAVVSTTEVPTGRMVVDTTVSFPDAAAVRGAISESMARTVALDARALAETLFDDDQFANILQLGAAHQTGAIPLDAASVERAIELNGVAVAGNLQAFRRGRQLVADPDGLHAAIAPPTVAATPAPSAAMLRARALVHAEPGSELARLLDIRVPELVRYQDVRYAREYAEFVERVRVLEGDSTAVTEAVARNLHKLMAYKDEYEVARLSLDPAVLAGIEAEFGVGSRYAYRLHPPFLRALGMKRKIALGPKFRPVFVALRAARKLRGTRWDPFGKAHVRKVERELVTQYRETILTAFATESADRGRILALAELPDLVRGYEDVKLANVEAYRREQTALLAELVQGDRLGAST</sequence>
<evidence type="ECO:0000313" key="2">
    <source>
        <dbReference type="Proteomes" id="UP001456344"/>
    </source>
</evidence>